<dbReference type="EMBL" id="JAVXUO010000925">
    <property type="protein sequence ID" value="KAK2987899.1"/>
    <property type="molecule type" value="Genomic_DNA"/>
</dbReference>
<comment type="caution">
    <text evidence="1">The sequence shown here is derived from an EMBL/GenBank/DDBJ whole genome shotgun (WGS) entry which is preliminary data.</text>
</comment>
<dbReference type="InterPro" id="IPR039901">
    <property type="entry name" value="Kdotransferase"/>
</dbReference>
<accession>A0AA88UJY2</accession>
<evidence type="ECO:0000313" key="1">
    <source>
        <dbReference type="EMBL" id="KAK2987899.1"/>
    </source>
</evidence>
<dbReference type="AlphaFoldDB" id="A0AA88UJY2"/>
<proteinExistence type="predicted"/>
<dbReference type="PANTHER" id="PTHR42755">
    <property type="entry name" value="3-DEOXY-MANNO-OCTULOSONATE CYTIDYLYLTRANSFERASE"/>
    <property type="match status" value="1"/>
</dbReference>
<dbReference type="GO" id="GO:0009245">
    <property type="term" value="P:lipid A biosynthetic process"/>
    <property type="evidence" value="ECO:0007669"/>
    <property type="project" value="TreeGrafter"/>
</dbReference>
<reference evidence="1" key="1">
    <citation type="submission" date="2022-12" db="EMBL/GenBank/DDBJ databases">
        <title>Draft genome assemblies for two species of Escallonia (Escalloniales).</title>
        <authorList>
            <person name="Chanderbali A."/>
            <person name="Dervinis C."/>
            <person name="Anghel I."/>
            <person name="Soltis D."/>
            <person name="Soltis P."/>
            <person name="Zapata F."/>
        </authorList>
    </citation>
    <scope>NUCLEOTIDE SEQUENCE</scope>
    <source>
        <strain evidence="1">UCBG92.1500</strain>
        <tissue evidence="1">Leaf</tissue>
    </source>
</reference>
<name>A0AA88UJY2_9ASTE</name>
<sequence length="116" mass="12543">MSRAWWLSADDGGGQWGVELEWRQVAAYKEIATELKDGELSYFYRLTPIAVIGGSFLPGLTGHNISEAAAAGCAVLTGRHLGHFAHMALEMQRLNPLSVLQVAKVLFGLGLSLFQG</sequence>
<keyword evidence="2" id="KW-1185">Reference proteome</keyword>
<dbReference type="GO" id="GO:0016740">
    <property type="term" value="F:transferase activity"/>
    <property type="evidence" value="ECO:0007669"/>
    <property type="project" value="InterPro"/>
</dbReference>
<dbReference type="PANTHER" id="PTHR42755:SF1">
    <property type="entry name" value="3-DEOXY-D-MANNO-OCTULOSONIC ACID TRANSFERASE, MITOCHONDRIAL-RELATED"/>
    <property type="match status" value="1"/>
</dbReference>
<evidence type="ECO:0000313" key="2">
    <source>
        <dbReference type="Proteomes" id="UP001187471"/>
    </source>
</evidence>
<gene>
    <name evidence="1" type="ORF">RJ640_003166</name>
</gene>
<organism evidence="1 2">
    <name type="scientific">Escallonia rubra</name>
    <dbReference type="NCBI Taxonomy" id="112253"/>
    <lineage>
        <taxon>Eukaryota</taxon>
        <taxon>Viridiplantae</taxon>
        <taxon>Streptophyta</taxon>
        <taxon>Embryophyta</taxon>
        <taxon>Tracheophyta</taxon>
        <taxon>Spermatophyta</taxon>
        <taxon>Magnoliopsida</taxon>
        <taxon>eudicotyledons</taxon>
        <taxon>Gunneridae</taxon>
        <taxon>Pentapetalae</taxon>
        <taxon>asterids</taxon>
        <taxon>campanulids</taxon>
        <taxon>Escalloniales</taxon>
        <taxon>Escalloniaceae</taxon>
        <taxon>Escallonia</taxon>
    </lineage>
</organism>
<dbReference type="Gene3D" id="3.40.50.2000">
    <property type="entry name" value="Glycogen Phosphorylase B"/>
    <property type="match status" value="1"/>
</dbReference>
<dbReference type="GO" id="GO:0005886">
    <property type="term" value="C:plasma membrane"/>
    <property type="evidence" value="ECO:0007669"/>
    <property type="project" value="TreeGrafter"/>
</dbReference>
<dbReference type="Proteomes" id="UP001187471">
    <property type="component" value="Unassembled WGS sequence"/>
</dbReference>
<protein>
    <submittedName>
        <fullName evidence="1">Uncharacterized protein</fullName>
    </submittedName>
</protein>